<comment type="caution">
    <text evidence="10">The sequence shown here is derived from an EMBL/GenBank/DDBJ whole genome shotgun (WGS) entry which is preliminary data.</text>
</comment>
<evidence type="ECO:0000313" key="11">
    <source>
        <dbReference type="Proteomes" id="UP000662111"/>
    </source>
</evidence>
<dbReference type="Pfam" id="PF02426">
    <property type="entry name" value="MIase"/>
    <property type="match status" value="1"/>
</dbReference>
<evidence type="ECO:0000256" key="2">
    <source>
        <dbReference type="ARBA" id="ARBA00005193"/>
    </source>
</evidence>
<dbReference type="Proteomes" id="UP000662111">
    <property type="component" value="Unassembled WGS sequence"/>
</dbReference>
<organism evidence="10 11">
    <name type="scientific">Ornithinimicrobium pekingense</name>
    <dbReference type="NCBI Taxonomy" id="384677"/>
    <lineage>
        <taxon>Bacteria</taxon>
        <taxon>Bacillati</taxon>
        <taxon>Actinomycetota</taxon>
        <taxon>Actinomycetes</taxon>
        <taxon>Micrococcales</taxon>
        <taxon>Ornithinimicrobiaceae</taxon>
        <taxon>Ornithinimicrobium</taxon>
    </lineage>
</organism>
<feature type="domain" description="Muconolactone isomerase" evidence="9">
    <location>
        <begin position="1"/>
        <end position="89"/>
    </location>
</feature>
<evidence type="ECO:0000313" key="10">
    <source>
        <dbReference type="EMBL" id="GGK69652.1"/>
    </source>
</evidence>
<evidence type="ECO:0000256" key="7">
    <source>
        <dbReference type="ARBA" id="ARBA00023235"/>
    </source>
</evidence>
<dbReference type="InterPro" id="IPR011008">
    <property type="entry name" value="Dimeric_a/b-barrel"/>
</dbReference>
<gene>
    <name evidence="10" type="primary">catC2</name>
    <name evidence="10" type="ORF">GCM10011509_17570</name>
</gene>
<dbReference type="EC" id="5.3.3.4" evidence="5 8"/>
<comment type="subunit">
    <text evidence="4">Homodecamer.</text>
</comment>
<dbReference type="PIRSF" id="PIRSF001486">
    <property type="entry name" value="CatC"/>
    <property type="match status" value="1"/>
</dbReference>
<keyword evidence="6 8" id="KW-0058">Aromatic hydrocarbons catabolism</keyword>
<dbReference type="SUPFAM" id="SSF54909">
    <property type="entry name" value="Dimeric alpha+beta barrel"/>
    <property type="match status" value="1"/>
</dbReference>
<dbReference type="EMBL" id="BMLB01000003">
    <property type="protein sequence ID" value="GGK69652.1"/>
    <property type="molecule type" value="Genomic_DNA"/>
</dbReference>
<keyword evidence="11" id="KW-1185">Reference proteome</keyword>
<keyword evidence="7 8" id="KW-0413">Isomerase</keyword>
<comment type="catalytic activity">
    <reaction evidence="1 8">
        <text>(S)-muconolactone = (4,5-dihydro-5-oxofuran-2-yl)-acetate</text>
        <dbReference type="Rhea" id="RHEA:12348"/>
        <dbReference type="ChEBI" id="CHEBI:58425"/>
        <dbReference type="ChEBI" id="CHEBI:58736"/>
        <dbReference type="EC" id="5.3.3.4"/>
    </reaction>
</comment>
<evidence type="ECO:0000256" key="3">
    <source>
        <dbReference type="ARBA" id="ARBA00010882"/>
    </source>
</evidence>
<name>A0ABQ2F7X7_9MICO</name>
<evidence type="ECO:0000256" key="4">
    <source>
        <dbReference type="ARBA" id="ARBA00011365"/>
    </source>
</evidence>
<dbReference type="Gene3D" id="3.30.70.1060">
    <property type="entry name" value="Dimeric alpha+beta barrel"/>
    <property type="match status" value="1"/>
</dbReference>
<dbReference type="RefSeq" id="WP_022921384.1">
    <property type="nucleotide sequence ID" value="NZ_BMLB01000003.1"/>
</dbReference>
<comment type="similarity">
    <text evidence="3 8">Belongs to the muconolactone Delta-isomerase family.</text>
</comment>
<evidence type="ECO:0000256" key="5">
    <source>
        <dbReference type="ARBA" id="ARBA00012070"/>
    </source>
</evidence>
<comment type="pathway">
    <text evidence="2 8">Aromatic compound metabolism; beta-ketoadipate pathway; 5-oxo-4,5-dihydro-2-furylacetate from catechol: step 3/3.</text>
</comment>
<reference evidence="11" key="1">
    <citation type="journal article" date="2019" name="Int. J. Syst. Evol. Microbiol.">
        <title>The Global Catalogue of Microorganisms (GCM) 10K type strain sequencing project: providing services to taxonomists for standard genome sequencing and annotation.</title>
        <authorList>
            <consortium name="The Broad Institute Genomics Platform"/>
            <consortium name="The Broad Institute Genome Sequencing Center for Infectious Disease"/>
            <person name="Wu L."/>
            <person name="Ma J."/>
        </authorList>
    </citation>
    <scope>NUCLEOTIDE SEQUENCE [LARGE SCALE GENOMIC DNA]</scope>
    <source>
        <strain evidence="11">CGMCC 1.5362</strain>
    </source>
</reference>
<protein>
    <recommendedName>
        <fullName evidence="5 8">Muconolactone Delta-isomerase</fullName>
        <shortName evidence="8">MIase</shortName>
        <ecNumber evidence="5 8">5.3.3.4</ecNumber>
    </recommendedName>
</protein>
<dbReference type="InterPro" id="IPR026029">
    <property type="entry name" value="MLI_dom"/>
</dbReference>
<accession>A0ABQ2F7X7</accession>
<proteinExistence type="inferred from homology"/>
<evidence type="ECO:0000256" key="1">
    <source>
        <dbReference type="ARBA" id="ARBA00001739"/>
    </source>
</evidence>
<evidence type="ECO:0000256" key="8">
    <source>
        <dbReference type="PIRNR" id="PIRNR001486"/>
    </source>
</evidence>
<evidence type="ECO:0000259" key="9">
    <source>
        <dbReference type="Pfam" id="PF02426"/>
    </source>
</evidence>
<sequence length="92" mass="10433">MQYMVRMTVTLPPDLDPEVREQLVAAEKAYSQRLQQEGRIAAIWRVAGQFANYCLFDVASHDELHELVSGLPMFGYIQAEVEALATHPNSIR</sequence>
<evidence type="ECO:0000256" key="6">
    <source>
        <dbReference type="ARBA" id="ARBA00022797"/>
    </source>
</evidence>
<dbReference type="InterPro" id="IPR003464">
    <property type="entry name" value="Muconolactone_d_Isoase"/>
</dbReference>